<organism evidence="2 3">
    <name type="scientific">Eptatretus burgeri</name>
    <name type="common">Inshore hagfish</name>
    <dbReference type="NCBI Taxonomy" id="7764"/>
    <lineage>
        <taxon>Eukaryota</taxon>
        <taxon>Metazoa</taxon>
        <taxon>Chordata</taxon>
        <taxon>Craniata</taxon>
        <taxon>Vertebrata</taxon>
        <taxon>Cyclostomata</taxon>
        <taxon>Myxini</taxon>
        <taxon>Myxiniformes</taxon>
        <taxon>Myxinidae</taxon>
        <taxon>Eptatretinae</taxon>
        <taxon>Eptatretus</taxon>
    </lineage>
</organism>
<accession>A0A8C4WUB0</accession>
<keyword evidence="3" id="KW-1185">Reference proteome</keyword>
<keyword evidence="1" id="KW-0812">Transmembrane</keyword>
<evidence type="ECO:0000256" key="1">
    <source>
        <dbReference type="SAM" id="Phobius"/>
    </source>
</evidence>
<protein>
    <submittedName>
        <fullName evidence="2">Uncharacterized protein</fullName>
    </submittedName>
</protein>
<feature type="transmembrane region" description="Helical" evidence="1">
    <location>
        <begin position="33"/>
        <end position="53"/>
    </location>
</feature>
<keyword evidence="1" id="KW-1133">Transmembrane helix</keyword>
<dbReference type="InterPro" id="IPR032710">
    <property type="entry name" value="NTF2-like_dom_sf"/>
</dbReference>
<dbReference type="SUPFAM" id="SSF54427">
    <property type="entry name" value="NTF2-like"/>
    <property type="match status" value="1"/>
</dbReference>
<dbReference type="Ensembl" id="ENSEBUT00000011765.1">
    <property type="protein sequence ID" value="ENSEBUP00000011202.1"/>
    <property type="gene ID" value="ENSEBUG00000007198.1"/>
</dbReference>
<dbReference type="AlphaFoldDB" id="A0A8C4WUB0"/>
<evidence type="ECO:0000313" key="3">
    <source>
        <dbReference type="Proteomes" id="UP000694388"/>
    </source>
</evidence>
<keyword evidence="1" id="KW-0472">Membrane</keyword>
<dbReference type="Proteomes" id="UP000694388">
    <property type="component" value="Unplaced"/>
</dbReference>
<name>A0A8C4WUB0_EPTBU</name>
<proteinExistence type="predicted"/>
<reference evidence="2" key="2">
    <citation type="submission" date="2025-09" db="UniProtKB">
        <authorList>
            <consortium name="Ensembl"/>
        </authorList>
    </citation>
    <scope>IDENTIFICATION</scope>
</reference>
<reference evidence="2" key="1">
    <citation type="submission" date="2025-08" db="UniProtKB">
        <authorList>
            <consortium name="Ensembl"/>
        </authorList>
    </citation>
    <scope>IDENTIFICATION</scope>
</reference>
<dbReference type="GeneTree" id="ENSGT00970000198366"/>
<evidence type="ECO:0000313" key="2">
    <source>
        <dbReference type="Ensembl" id="ENSEBUP00000011202.1"/>
    </source>
</evidence>
<sequence>MVMEKPSALLVGREFVRQYYTLLNQAPDFLHRYVRPALLCLFPYYIFIVLLLLEPSPILFIPRGYSWCPMGWCPNGALTFFQFSVVHWQRFMAQASLFFLFCHLSNGFLTATPPVKPAAQSLLFTAETETSLLRPVSSCA</sequence>